<reference evidence="4" key="1">
    <citation type="journal article" date="2021" name="Proc. Natl. Acad. Sci. U.S.A.">
        <title>Three genomes in the algal genus Volvox reveal the fate of a haploid sex-determining region after a transition to homothallism.</title>
        <authorList>
            <person name="Yamamoto K."/>
            <person name="Hamaji T."/>
            <person name="Kawai-Toyooka H."/>
            <person name="Matsuzaki R."/>
            <person name="Takahashi F."/>
            <person name="Nishimura Y."/>
            <person name="Kawachi M."/>
            <person name="Noguchi H."/>
            <person name="Minakuchi Y."/>
            <person name="Umen J.G."/>
            <person name="Toyoda A."/>
            <person name="Nozaki H."/>
        </authorList>
    </citation>
    <scope>NUCLEOTIDE SEQUENCE</scope>
    <source>
        <strain evidence="5">NIES-3785</strain>
        <strain evidence="4">NIES-3786</strain>
    </source>
</reference>
<feature type="signal peptide" evidence="3">
    <location>
        <begin position="1"/>
        <end position="29"/>
    </location>
</feature>
<proteinExistence type="predicted"/>
<dbReference type="OrthoDB" id="512792at2759"/>
<dbReference type="EMBL" id="BNCP01000004">
    <property type="protein sequence ID" value="GIL73252.1"/>
    <property type="molecule type" value="Genomic_DNA"/>
</dbReference>
<dbReference type="Proteomes" id="UP000722791">
    <property type="component" value="Unassembled WGS sequence"/>
</dbReference>
<feature type="transmembrane region" description="Helical" evidence="2">
    <location>
        <begin position="731"/>
        <end position="757"/>
    </location>
</feature>
<dbReference type="PANTHER" id="PTHR48174:SF5">
    <property type="entry name" value="VACUOLAR PROTEIN SORTING-ASSOCIATED PROTEIN 62"/>
    <property type="match status" value="1"/>
</dbReference>
<evidence type="ECO:0000313" key="6">
    <source>
        <dbReference type="Proteomes" id="UP000747110"/>
    </source>
</evidence>
<evidence type="ECO:0000313" key="5">
    <source>
        <dbReference type="EMBL" id="GIL99711.1"/>
    </source>
</evidence>
<dbReference type="AlphaFoldDB" id="A0A8J4C7L6"/>
<gene>
    <name evidence="4" type="ORF">Vretifemale_3477</name>
    <name evidence="5" type="ORF">Vretimale_4855</name>
</gene>
<keyword evidence="3" id="KW-0732">Signal</keyword>
<protein>
    <recommendedName>
        <fullName evidence="7">Polycystin cation channel PKD1/PKD2 domain-containing protein</fullName>
    </recommendedName>
</protein>
<dbReference type="Proteomes" id="UP000747110">
    <property type="component" value="Unassembled WGS sequence"/>
</dbReference>
<keyword evidence="2" id="KW-1133">Transmembrane helix</keyword>
<sequence>MLTVFEHILCKNMYRWILCAALLLSSCTSNLNITSEAKKVNGKPYDLTYDWESTVVAKGPGGCMFAKRPKYLPPPTCSPPEKTVDRGTASQIGWKFAPILYQHPLDNSWLSDPQRWFSTAAAYDRVGWQRVANNSIRVPPGVQANQAADEYLSSQEWFATHFTVPILDESTQKVSFDTVDGATLLQRAVVDPVVDGRLTGKVWYTVFRPYDEDTGETIPYAYVYSFMYWYPYNGCSNQLLATQVAGRKQGVEYFMCGDGAHEGDLEHIKVYVCEADMLNADPSTAIRAAQYSQHGWLPQFDCTAGECQFEVDEAGTRRLVTLAGLYSHANWNEETPLFVYTKIKFDFLLNMDGLYLGDRFKKGPVFYPNSSNTAFLPFRAEMSAEEKSGPMAWSNFPGIWGATLSYTGKRTITCFRNNFTEMVPCDTKNPAYYILDALIKPKSWEQDQVEWTALDAGNTVTGPLWSRVFAYAWEVERAAPLYKTDQGDGEFTCPLEAPLEDTYTEKIGFDRINLKQYLSAVTGLVLASAVVACAMILPAMLVRGDRDVIKQVEEEEEAKQATLLNGQQEALGPKSPANGGVVITEPPLVLSIGNAGSGGADGLGCLRQASPVPLPAQALSGPMLLAPPLSMALPSLPSPVLPQPPSAIPSESGVSRSGKVNGNRSRLSVLLLSHEAILRAFHASVMQPWFMVAWIFIGIGLYICGVVLAALGIRDSVAALEAVLPISLWQILHKAIIAVFIVFGVLHLAIIVTSIWVRPTRNQLCLCGPKALKCSMECLNRSWAAHAVLVGLLVMEMNVSMLMFALGLMLWIARFIMTEACIFAVTTVFNGISFLEDICLDLSSVGLPDQICGSVLTSLCIFWGELHVDFLCFGSMCFIIAQAMFLVLATTNYVATRTGYAITTVMQLTLKTEEERARAARAHGSTGTGSASGRLIALFRGSTNGARSRSKAGLEQASGGGGAAAATPDGVKGRITAANASNKGVNASGNGIIEKSGKQVIIADGAAAGKVKDVTDRGPDRV</sequence>
<keyword evidence="2" id="KW-0472">Membrane</keyword>
<evidence type="ECO:0000256" key="2">
    <source>
        <dbReference type="SAM" id="Phobius"/>
    </source>
</evidence>
<evidence type="ECO:0000256" key="1">
    <source>
        <dbReference type="SAM" id="MobiDB-lite"/>
    </source>
</evidence>
<evidence type="ECO:0000313" key="4">
    <source>
        <dbReference type="EMBL" id="GIL73252.1"/>
    </source>
</evidence>
<dbReference type="PANTHER" id="PTHR48174">
    <property type="entry name" value="DUF946 FAMILY PROTEIN"/>
    <property type="match status" value="1"/>
</dbReference>
<evidence type="ECO:0000256" key="3">
    <source>
        <dbReference type="SAM" id="SignalP"/>
    </source>
</evidence>
<accession>A0A8J4C7L6</accession>
<feature type="transmembrane region" description="Helical" evidence="2">
    <location>
        <begin position="783"/>
        <end position="805"/>
    </location>
</feature>
<feature type="transmembrane region" description="Helical" evidence="2">
    <location>
        <begin position="517"/>
        <end position="542"/>
    </location>
</feature>
<keyword evidence="6" id="KW-1185">Reference proteome</keyword>
<keyword evidence="2" id="KW-0812">Transmembrane</keyword>
<comment type="caution">
    <text evidence="4">The sequence shown here is derived from an EMBL/GenBank/DDBJ whole genome shotgun (WGS) entry which is preliminary data.</text>
</comment>
<organism evidence="4 6">
    <name type="scientific">Volvox reticuliferus</name>
    <dbReference type="NCBI Taxonomy" id="1737510"/>
    <lineage>
        <taxon>Eukaryota</taxon>
        <taxon>Viridiplantae</taxon>
        <taxon>Chlorophyta</taxon>
        <taxon>core chlorophytes</taxon>
        <taxon>Chlorophyceae</taxon>
        <taxon>CS clade</taxon>
        <taxon>Chlamydomonadales</taxon>
        <taxon>Volvocaceae</taxon>
        <taxon>Volvox</taxon>
    </lineage>
</organism>
<feature type="chain" id="PRO_5036271497" description="Polycystin cation channel PKD1/PKD2 domain-containing protein" evidence="3">
    <location>
        <begin position="30"/>
        <end position="1022"/>
    </location>
</feature>
<feature type="region of interest" description="Disordered" evidence="1">
    <location>
        <begin position="943"/>
        <end position="968"/>
    </location>
</feature>
<name>A0A8J4C7L6_9CHLO</name>
<feature type="transmembrane region" description="Helical" evidence="2">
    <location>
        <begin position="689"/>
        <end position="711"/>
    </location>
</feature>
<dbReference type="EMBL" id="BNCQ01000006">
    <property type="protein sequence ID" value="GIL99711.1"/>
    <property type="molecule type" value="Genomic_DNA"/>
</dbReference>
<evidence type="ECO:0008006" key="7">
    <source>
        <dbReference type="Google" id="ProtNLM"/>
    </source>
</evidence>
<feature type="transmembrane region" description="Helical" evidence="2">
    <location>
        <begin position="870"/>
        <end position="889"/>
    </location>
</feature>